<feature type="binding site" evidence="3">
    <location>
        <position position="193"/>
    </location>
    <ligand>
        <name>a divalent metal cation</name>
        <dbReference type="ChEBI" id="CHEBI:60240"/>
    </ligand>
</feature>
<feature type="binding site" evidence="3">
    <location>
        <position position="98"/>
    </location>
    <ligand>
        <name>substrate</name>
    </ligand>
</feature>
<dbReference type="SUPFAM" id="SSF63829">
    <property type="entry name" value="Calcium-dependent phosphotriesterase"/>
    <property type="match status" value="1"/>
</dbReference>
<reference evidence="6" key="1">
    <citation type="submission" date="2016-11" db="EMBL/GenBank/DDBJ databases">
        <authorList>
            <person name="Varghese N."/>
            <person name="Submissions S."/>
        </authorList>
    </citation>
    <scope>NUCLEOTIDE SEQUENCE [LARGE SCALE GENOMIC DNA]</scope>
    <source>
        <strain evidence="6">DSM 28223</strain>
    </source>
</reference>
<dbReference type="EMBL" id="FQWM01000002">
    <property type="protein sequence ID" value="SHG96278.1"/>
    <property type="molecule type" value="Genomic_DNA"/>
</dbReference>
<dbReference type="InterPro" id="IPR011042">
    <property type="entry name" value="6-blade_b-propeller_TolB-like"/>
</dbReference>
<feature type="binding site" evidence="3">
    <location>
        <position position="96"/>
    </location>
    <ligand>
        <name>substrate</name>
    </ligand>
</feature>
<comment type="similarity">
    <text evidence="1">Belongs to the SMP-30/CGR1 family.</text>
</comment>
<comment type="cofactor">
    <cofactor evidence="3">
        <name>Zn(2+)</name>
        <dbReference type="ChEBI" id="CHEBI:29105"/>
    </cofactor>
    <text evidence="3">Binds 1 divalent metal cation per subunit.</text>
</comment>
<keyword evidence="3" id="KW-0862">Zinc</keyword>
<dbReference type="InterPro" id="IPR013658">
    <property type="entry name" value="SGL"/>
</dbReference>
<dbReference type="STRING" id="870908.SAMN04488044_1702"/>
<dbReference type="OrthoDB" id="2633250at2"/>
<organism evidence="5 6">
    <name type="scientific">Cognatishimia maritima</name>
    <dbReference type="NCBI Taxonomy" id="870908"/>
    <lineage>
        <taxon>Bacteria</taxon>
        <taxon>Pseudomonadati</taxon>
        <taxon>Pseudomonadota</taxon>
        <taxon>Alphaproteobacteria</taxon>
        <taxon>Rhodobacterales</taxon>
        <taxon>Paracoccaceae</taxon>
        <taxon>Cognatishimia</taxon>
    </lineage>
</organism>
<evidence type="ECO:0000256" key="1">
    <source>
        <dbReference type="ARBA" id="ARBA00008853"/>
    </source>
</evidence>
<evidence type="ECO:0000313" key="6">
    <source>
        <dbReference type="Proteomes" id="UP000184211"/>
    </source>
</evidence>
<dbReference type="InterPro" id="IPR005511">
    <property type="entry name" value="SMP-30"/>
</dbReference>
<evidence type="ECO:0000256" key="2">
    <source>
        <dbReference type="PIRSR" id="PIRSR605511-1"/>
    </source>
</evidence>
<dbReference type="Proteomes" id="UP000184211">
    <property type="component" value="Unassembled WGS sequence"/>
</dbReference>
<name>A0A1M5P3F4_9RHOB</name>
<protein>
    <submittedName>
        <fullName evidence="5">Sugar lactone lactonase YvrE</fullName>
    </submittedName>
</protein>
<feature type="active site" description="Proton donor/acceptor" evidence="2">
    <location>
        <position position="193"/>
    </location>
</feature>
<keyword evidence="6" id="KW-1185">Reference proteome</keyword>
<sequence>MGAEVFDNRICELGEGPLWHPLRQQMFWFDILGKKLLTRVDGAEQEWTFDEHVSAAGWVDADTLMIASETGLYRFDLSSGERELLVALEADNAATRSNDGRADPQGGFWIGTMGFNGEPGAGAIYRYYRGELRKLFGDISISNSICFGPLGDVAYYSDTAKKTIMQVALDEAGWPVGEPTVFVDVNEDGLNPDGSVVDAAGNLWNAQWGVNRVACYSPDGQLLTAIEFDAVQISCPAFGGADLNDLYATSAAVGLSGDAEGKTFVVSLPDATGQAEHQVIL</sequence>
<evidence type="ECO:0000313" key="5">
    <source>
        <dbReference type="EMBL" id="SHG96278.1"/>
    </source>
</evidence>
<dbReference type="Pfam" id="PF08450">
    <property type="entry name" value="SGL"/>
    <property type="match status" value="1"/>
</dbReference>
<evidence type="ECO:0000259" key="4">
    <source>
        <dbReference type="Pfam" id="PF08450"/>
    </source>
</evidence>
<accession>A0A1M5P3F4</accession>
<dbReference type="GO" id="GO:0004341">
    <property type="term" value="F:gluconolactonase activity"/>
    <property type="evidence" value="ECO:0007669"/>
    <property type="project" value="TreeGrafter"/>
</dbReference>
<dbReference type="GO" id="GO:0005509">
    <property type="term" value="F:calcium ion binding"/>
    <property type="evidence" value="ECO:0007669"/>
    <property type="project" value="TreeGrafter"/>
</dbReference>
<gene>
    <name evidence="5" type="ORF">SAMN04488044_1702</name>
</gene>
<dbReference type="AlphaFoldDB" id="A0A1M5P3F4"/>
<evidence type="ECO:0000256" key="3">
    <source>
        <dbReference type="PIRSR" id="PIRSR605511-2"/>
    </source>
</evidence>
<dbReference type="PANTHER" id="PTHR10907">
    <property type="entry name" value="REGUCALCIN"/>
    <property type="match status" value="1"/>
</dbReference>
<feature type="binding site" evidence="3">
    <location>
        <position position="15"/>
    </location>
    <ligand>
        <name>a divalent metal cation</name>
        <dbReference type="ChEBI" id="CHEBI:60240"/>
    </ligand>
</feature>
<proteinExistence type="inferred from homology"/>
<dbReference type="PANTHER" id="PTHR10907:SF47">
    <property type="entry name" value="REGUCALCIN"/>
    <property type="match status" value="1"/>
</dbReference>
<keyword evidence="3" id="KW-0479">Metal-binding</keyword>
<dbReference type="RefSeq" id="WP_072792433.1">
    <property type="nucleotide sequence ID" value="NZ_FQWM01000002.1"/>
</dbReference>
<dbReference type="PRINTS" id="PR01790">
    <property type="entry name" value="SMP30FAMILY"/>
</dbReference>
<feature type="binding site" evidence="3">
    <location>
        <position position="143"/>
    </location>
    <ligand>
        <name>a divalent metal cation</name>
        <dbReference type="ChEBI" id="CHEBI:60240"/>
    </ligand>
</feature>
<feature type="domain" description="SMP-30/Gluconolactonase/LRE-like region" evidence="4">
    <location>
        <begin position="13"/>
        <end position="251"/>
    </location>
</feature>
<dbReference type="Gene3D" id="2.120.10.30">
    <property type="entry name" value="TolB, C-terminal domain"/>
    <property type="match status" value="1"/>
</dbReference>
<dbReference type="GO" id="GO:0019853">
    <property type="term" value="P:L-ascorbic acid biosynthetic process"/>
    <property type="evidence" value="ECO:0007669"/>
    <property type="project" value="TreeGrafter"/>
</dbReference>